<keyword evidence="4" id="KW-1185">Reference proteome</keyword>
<keyword evidence="1" id="KW-0694">RNA-binding</keyword>
<reference evidence="3" key="1">
    <citation type="submission" date="2021-03" db="EMBL/GenBank/DDBJ databases">
        <title>Draft genome sequence of rust myrtle Austropuccinia psidii MF-1, a brazilian biotype.</title>
        <authorList>
            <person name="Quecine M.C."/>
            <person name="Pachon D.M.R."/>
            <person name="Bonatelli M.L."/>
            <person name="Correr F.H."/>
            <person name="Franceschini L.M."/>
            <person name="Leite T.F."/>
            <person name="Margarido G.R.A."/>
            <person name="Almeida C.A."/>
            <person name="Ferrarezi J.A."/>
            <person name="Labate C.A."/>
        </authorList>
    </citation>
    <scope>NUCLEOTIDE SEQUENCE</scope>
    <source>
        <strain evidence="3">MF-1</strain>
    </source>
</reference>
<dbReference type="InterPro" id="IPR001584">
    <property type="entry name" value="Integrase_cat-core"/>
</dbReference>
<evidence type="ECO:0000313" key="3">
    <source>
        <dbReference type="EMBL" id="MBW0508578.1"/>
    </source>
</evidence>
<comment type="caution">
    <text evidence="3">The sequence shown here is derived from an EMBL/GenBank/DDBJ whole genome shotgun (WGS) entry which is preliminary data.</text>
</comment>
<dbReference type="EMBL" id="AVOT02020414">
    <property type="protein sequence ID" value="MBW0508578.1"/>
    <property type="molecule type" value="Genomic_DNA"/>
</dbReference>
<dbReference type="PANTHER" id="PTHR37984">
    <property type="entry name" value="PROTEIN CBG26694"/>
    <property type="match status" value="1"/>
</dbReference>
<dbReference type="PANTHER" id="PTHR37984:SF5">
    <property type="entry name" value="PROTEIN NYNRIN-LIKE"/>
    <property type="match status" value="1"/>
</dbReference>
<dbReference type="InterPro" id="IPR050951">
    <property type="entry name" value="Retrovirus_Pol_polyprotein"/>
</dbReference>
<dbReference type="SUPFAM" id="SSF53098">
    <property type="entry name" value="Ribonuclease H-like"/>
    <property type="match status" value="1"/>
</dbReference>
<accession>A0A9Q3DVK1</accession>
<evidence type="ECO:0000259" key="2">
    <source>
        <dbReference type="PROSITE" id="PS50994"/>
    </source>
</evidence>
<protein>
    <recommendedName>
        <fullName evidence="2">Integrase catalytic domain-containing protein</fullName>
    </recommendedName>
</protein>
<dbReference type="Gene3D" id="3.30.420.10">
    <property type="entry name" value="Ribonuclease H-like superfamily/Ribonuclease H"/>
    <property type="match status" value="1"/>
</dbReference>
<evidence type="ECO:0000256" key="1">
    <source>
        <dbReference type="ARBA" id="ARBA00022884"/>
    </source>
</evidence>
<organism evidence="3 4">
    <name type="scientific">Austropuccinia psidii MF-1</name>
    <dbReference type="NCBI Taxonomy" id="1389203"/>
    <lineage>
        <taxon>Eukaryota</taxon>
        <taxon>Fungi</taxon>
        <taxon>Dikarya</taxon>
        <taxon>Basidiomycota</taxon>
        <taxon>Pucciniomycotina</taxon>
        <taxon>Pucciniomycetes</taxon>
        <taxon>Pucciniales</taxon>
        <taxon>Sphaerophragmiaceae</taxon>
        <taxon>Austropuccinia</taxon>
    </lineage>
</organism>
<name>A0A9Q3DVK1_9BASI</name>
<dbReference type="GO" id="GO:0003723">
    <property type="term" value="F:RNA binding"/>
    <property type="evidence" value="ECO:0007669"/>
    <property type="project" value="UniProtKB-KW"/>
</dbReference>
<evidence type="ECO:0000313" key="4">
    <source>
        <dbReference type="Proteomes" id="UP000765509"/>
    </source>
</evidence>
<gene>
    <name evidence="3" type="ORF">O181_048293</name>
</gene>
<dbReference type="OrthoDB" id="2595244at2759"/>
<sequence length="288" mass="32831">MWQKYVSEYCKACERCQKANTSAGKRLGNRLKIQETSRPWGIVHMDWVTGLPPGGERSYNAFLVIVDRFSKTPIFLPCHKDDTAMDTALLIWNRVVSWTGIFTNIISDKDPKFTSELWSNLHQLFGTKLSSSTAYHPQTDGLAERRIQTLEEIVRGFCAYGLELKDCVGFTNDYCTLLPALELEYKTAIHASTNQTPAILEKGWKAKLPQDSLGKDLVKIHPTASSFKEMLEKTRKHAVRCMEDYCAYAKENWDKSHAIPDFKVGDFVLLSTINFNNIKGFKKLKDSF</sequence>
<dbReference type="InterPro" id="IPR036397">
    <property type="entry name" value="RNaseH_sf"/>
</dbReference>
<dbReference type="AlphaFoldDB" id="A0A9Q3DVK1"/>
<dbReference type="Proteomes" id="UP000765509">
    <property type="component" value="Unassembled WGS sequence"/>
</dbReference>
<dbReference type="GO" id="GO:0015074">
    <property type="term" value="P:DNA integration"/>
    <property type="evidence" value="ECO:0007669"/>
    <property type="project" value="InterPro"/>
</dbReference>
<feature type="domain" description="Integrase catalytic" evidence="2">
    <location>
        <begin position="35"/>
        <end position="205"/>
    </location>
</feature>
<proteinExistence type="predicted"/>
<dbReference type="GO" id="GO:0005634">
    <property type="term" value="C:nucleus"/>
    <property type="evidence" value="ECO:0007669"/>
    <property type="project" value="UniProtKB-ARBA"/>
</dbReference>
<dbReference type="InterPro" id="IPR012337">
    <property type="entry name" value="RNaseH-like_sf"/>
</dbReference>
<dbReference type="PROSITE" id="PS50994">
    <property type="entry name" value="INTEGRASE"/>
    <property type="match status" value="1"/>
</dbReference>